<keyword evidence="1" id="KW-1133">Transmembrane helix</keyword>
<accession>A0A7J3VSE8</accession>
<gene>
    <name evidence="2" type="ORF">ENM31_01730</name>
</gene>
<organism evidence="2">
    <name type="scientific">Caldiarchaeum subterraneum</name>
    <dbReference type="NCBI Taxonomy" id="311458"/>
    <lineage>
        <taxon>Archaea</taxon>
        <taxon>Nitrososphaerota</taxon>
        <taxon>Candidatus Caldarchaeales</taxon>
        <taxon>Candidatus Caldarchaeaceae</taxon>
        <taxon>Candidatus Caldarchaeum</taxon>
    </lineage>
</organism>
<dbReference type="AlphaFoldDB" id="A0A7J3VSE8"/>
<protein>
    <submittedName>
        <fullName evidence="2">Uncharacterized protein</fullName>
    </submittedName>
</protein>
<evidence type="ECO:0000256" key="1">
    <source>
        <dbReference type="SAM" id="Phobius"/>
    </source>
</evidence>
<comment type="caution">
    <text evidence="2">The sequence shown here is derived from an EMBL/GenBank/DDBJ whole genome shotgun (WGS) entry which is preliminary data.</text>
</comment>
<name>A0A7J3VSE8_CALS0</name>
<sequence length="233" mass="25721">MDAAGKAGLTAPTELVALWAVHVDYVVNASASIPITPDSYPRLLGALTSLTYAAEVRGFANSTLAAEHALRLAERVSAMWRSGDRIFLLPVNVLDVYPFDPLVPVSYMVAEAQRGFKPAVADLRFPTLLLILERSAGLTPELDEVVSLAVRKVAVVDGYFPLVDKGVVKSEEFVNRWWRVSLLSTYLAFMRAPVARQRNTVAEIFLDTHPSFLGFLTILLAVAFLYRTGLLRW</sequence>
<feature type="transmembrane region" description="Helical" evidence="1">
    <location>
        <begin position="212"/>
        <end position="230"/>
    </location>
</feature>
<dbReference type="EMBL" id="DRXH01000059">
    <property type="protein sequence ID" value="HHM44005.1"/>
    <property type="molecule type" value="Genomic_DNA"/>
</dbReference>
<evidence type="ECO:0000313" key="2">
    <source>
        <dbReference type="EMBL" id="HHM44005.1"/>
    </source>
</evidence>
<keyword evidence="1" id="KW-0472">Membrane</keyword>
<keyword evidence="1" id="KW-0812">Transmembrane</keyword>
<reference evidence="2" key="1">
    <citation type="journal article" date="2020" name="mSystems">
        <title>Genome- and Community-Level Interaction Insights into Carbon Utilization and Element Cycling Functions of Hydrothermarchaeota in Hydrothermal Sediment.</title>
        <authorList>
            <person name="Zhou Z."/>
            <person name="Liu Y."/>
            <person name="Xu W."/>
            <person name="Pan J."/>
            <person name="Luo Z.H."/>
            <person name="Li M."/>
        </authorList>
    </citation>
    <scope>NUCLEOTIDE SEQUENCE [LARGE SCALE GENOMIC DNA]</scope>
    <source>
        <strain evidence="2">SpSt-1074</strain>
    </source>
</reference>
<proteinExistence type="predicted"/>